<name>A0A124FK41_9THEO</name>
<dbReference type="Proteomes" id="UP000053326">
    <property type="component" value="Unassembled WGS sequence"/>
</dbReference>
<dbReference type="EMBL" id="LGFO01000181">
    <property type="protein sequence ID" value="KUK36036.1"/>
    <property type="molecule type" value="Genomic_DNA"/>
</dbReference>
<evidence type="ECO:0000313" key="3">
    <source>
        <dbReference type="Proteomes" id="UP000053326"/>
    </source>
</evidence>
<reference evidence="3" key="1">
    <citation type="journal article" date="2015" name="MBio">
        <title>Genome-Resolved Metagenomic Analysis Reveals Roles for Candidate Phyla and Other Microbial Community Members in Biogeochemical Transformations in Oil Reservoirs.</title>
        <authorList>
            <person name="Hu P."/>
            <person name="Tom L."/>
            <person name="Singh A."/>
            <person name="Thomas B.C."/>
            <person name="Baker B.J."/>
            <person name="Piceno Y.M."/>
            <person name="Andersen G.L."/>
            <person name="Banfield J.F."/>
        </authorList>
    </citation>
    <scope>NUCLEOTIDE SEQUENCE [LARGE SCALE GENOMIC DNA]</scope>
</reference>
<dbReference type="Pfam" id="PF10040">
    <property type="entry name" value="CRISPR_Cas6"/>
    <property type="match status" value="1"/>
</dbReference>
<organism evidence="2 3">
    <name type="scientific">Thermacetogenium phaeum</name>
    <dbReference type="NCBI Taxonomy" id="85874"/>
    <lineage>
        <taxon>Bacteria</taxon>
        <taxon>Bacillati</taxon>
        <taxon>Bacillota</taxon>
        <taxon>Clostridia</taxon>
        <taxon>Thermoanaerobacterales</taxon>
        <taxon>Thermoanaerobacteraceae</taxon>
        <taxon>Thermacetogenium</taxon>
    </lineage>
</organism>
<accession>A0A124FK41</accession>
<proteinExistence type="predicted"/>
<gene>
    <name evidence="2" type="ORF">XD66_1256</name>
</gene>
<protein>
    <submittedName>
        <fullName evidence="2">CRISPR-associated protein Cas6</fullName>
    </submittedName>
</protein>
<dbReference type="InterPro" id="IPR019267">
    <property type="entry name" value="CRISPR-assoc_Cas6_C"/>
</dbReference>
<dbReference type="PATRIC" id="fig|85874.4.peg.706"/>
<comment type="caution">
    <text evidence="2">The sequence shown here is derived from an EMBL/GenBank/DDBJ whole genome shotgun (WGS) entry which is preliminary data.</text>
</comment>
<dbReference type="Gene3D" id="3.30.70.1900">
    <property type="match status" value="1"/>
</dbReference>
<feature type="domain" description="CRISPR-associated protein Cas6 C-terminal" evidence="1">
    <location>
        <begin position="262"/>
        <end position="382"/>
    </location>
</feature>
<evidence type="ECO:0000313" key="2">
    <source>
        <dbReference type="EMBL" id="KUK36036.1"/>
    </source>
</evidence>
<sequence>MSNLTEEAYSDMPGSECHQGIPNVIKGNLQTRWEACQQQEYFSCLINIMPFLGSMAWQVFPLSFLPCPQGLVLSRYEARFRAGADGVILPPYKGSTFRGGFAGTFRRLVCSDGTGECKKCRLKHSCPYPLVFESEPPPESEVLRSFDAVPRPFVLEPPPDEKTRYSPGEAFDFTLLLFGRARNLLPYFVVTLEEFTHRGIGKGRRPFFLEEIVAVNPLTGVAAVIYRREDRIVRPRDLSVTAEAIWNRAAGYPVDGLQKIEINFCTPTRITHQGATIHTPEFHTIIRNLLRRVSSLCYFYHGFLYEAEFPEIIRRACEVHLVRDKTFWVTIGRYSSRQGRRIPLEGFVGRAVYEGPLAEFLPLLLLGELLHVGKGTVFGQGKFVLRILAE</sequence>
<dbReference type="AlphaFoldDB" id="A0A124FK41"/>
<evidence type="ECO:0000259" key="1">
    <source>
        <dbReference type="Pfam" id="PF10040"/>
    </source>
</evidence>